<dbReference type="RefSeq" id="WP_187717689.1">
    <property type="nucleotide sequence ID" value="NZ_JACTAH010000001.1"/>
</dbReference>
<protein>
    <submittedName>
        <fullName evidence="1">DUF2946 family protein</fullName>
    </submittedName>
</protein>
<dbReference type="EMBL" id="JACYTO010000001">
    <property type="protein sequence ID" value="MBD8502945.1"/>
    <property type="molecule type" value="Genomic_DNA"/>
</dbReference>
<dbReference type="Proteomes" id="UP000603602">
    <property type="component" value="Unassembled WGS sequence"/>
</dbReference>
<organism evidence="1 2">
    <name type="scientific">Thauera sedimentorum</name>
    <dbReference type="NCBI Taxonomy" id="2767595"/>
    <lineage>
        <taxon>Bacteria</taxon>
        <taxon>Pseudomonadati</taxon>
        <taxon>Pseudomonadota</taxon>
        <taxon>Betaproteobacteria</taxon>
        <taxon>Rhodocyclales</taxon>
        <taxon>Zoogloeaceae</taxon>
        <taxon>Thauera</taxon>
    </lineage>
</organism>
<keyword evidence="2" id="KW-1185">Reference proteome</keyword>
<sequence length="183" mass="20081">MNEELAAALKRWPNVPACYGWLSLDRRGHWRLQGKRIEHAGLIAFLNAHYHADEAGNWLVDNGPQRVFVRLDYLPWVVRLQPDGSLATHTGQTTAARGAVLVDEDGCIVLDTAAGPALLHDLDLPDFLAALRDGSDQPVAEDELLALIKGDGSRTILWHGQALQPVRSAELPARFGFQPDPSP</sequence>
<gene>
    <name evidence="1" type="ORF">IFO67_08635</name>
</gene>
<reference evidence="2" key="1">
    <citation type="submission" date="2023-07" db="EMBL/GenBank/DDBJ databases">
        <title>Thauera sp. CAU 1555 isolated from sand of Yaerae Beach.</title>
        <authorList>
            <person name="Kim W."/>
        </authorList>
    </citation>
    <scope>NUCLEOTIDE SEQUENCE [LARGE SCALE GENOMIC DNA]</scope>
    <source>
        <strain evidence="2">CAU 1555</strain>
    </source>
</reference>
<evidence type="ECO:0000313" key="1">
    <source>
        <dbReference type="EMBL" id="MBD8502945.1"/>
    </source>
</evidence>
<accession>A0ABR9B9B1</accession>
<evidence type="ECO:0000313" key="2">
    <source>
        <dbReference type="Proteomes" id="UP000603602"/>
    </source>
</evidence>
<dbReference type="Pfam" id="PF11161">
    <property type="entry name" value="DUF2944"/>
    <property type="match status" value="1"/>
</dbReference>
<comment type="caution">
    <text evidence="1">The sequence shown here is derived from an EMBL/GenBank/DDBJ whole genome shotgun (WGS) entry which is preliminary data.</text>
</comment>
<dbReference type="InterPro" id="IPR021332">
    <property type="entry name" value="DUF2944"/>
</dbReference>
<name>A0ABR9B9B1_9RHOO</name>
<proteinExistence type="predicted"/>